<name>A0ABP6Z9Z8_9ACTN</name>
<comment type="caution">
    <text evidence="2">The sequence shown here is derived from an EMBL/GenBank/DDBJ whole genome shotgun (WGS) entry which is preliminary data.</text>
</comment>
<accession>A0ABP6Z9Z8</accession>
<gene>
    <name evidence="2" type="ORF">GCM10022419_101270</name>
</gene>
<evidence type="ECO:0000256" key="1">
    <source>
        <dbReference type="SAM" id="Phobius"/>
    </source>
</evidence>
<evidence type="ECO:0000313" key="2">
    <source>
        <dbReference type="EMBL" id="GAA3600886.1"/>
    </source>
</evidence>
<keyword evidence="3" id="KW-1185">Reference proteome</keyword>
<evidence type="ECO:0000313" key="3">
    <source>
        <dbReference type="Proteomes" id="UP001500630"/>
    </source>
</evidence>
<feature type="transmembrane region" description="Helical" evidence="1">
    <location>
        <begin position="33"/>
        <end position="51"/>
    </location>
</feature>
<organism evidence="2 3">
    <name type="scientific">Nonomuraea rosea</name>
    <dbReference type="NCBI Taxonomy" id="638574"/>
    <lineage>
        <taxon>Bacteria</taxon>
        <taxon>Bacillati</taxon>
        <taxon>Actinomycetota</taxon>
        <taxon>Actinomycetes</taxon>
        <taxon>Streptosporangiales</taxon>
        <taxon>Streptosporangiaceae</taxon>
        <taxon>Nonomuraea</taxon>
    </lineage>
</organism>
<keyword evidence="1" id="KW-0812">Transmembrane</keyword>
<dbReference type="Proteomes" id="UP001500630">
    <property type="component" value="Unassembled WGS sequence"/>
</dbReference>
<keyword evidence="1" id="KW-0472">Membrane</keyword>
<reference evidence="3" key="1">
    <citation type="journal article" date="2019" name="Int. J. Syst. Evol. Microbiol.">
        <title>The Global Catalogue of Microorganisms (GCM) 10K type strain sequencing project: providing services to taxonomists for standard genome sequencing and annotation.</title>
        <authorList>
            <consortium name="The Broad Institute Genomics Platform"/>
            <consortium name="The Broad Institute Genome Sequencing Center for Infectious Disease"/>
            <person name="Wu L."/>
            <person name="Ma J."/>
        </authorList>
    </citation>
    <scope>NUCLEOTIDE SEQUENCE [LARGE SCALE GENOMIC DNA]</scope>
    <source>
        <strain evidence="3">JCM 17326</strain>
    </source>
</reference>
<keyword evidence="1" id="KW-1133">Transmembrane helix</keyword>
<proteinExistence type="predicted"/>
<evidence type="ECO:0008006" key="4">
    <source>
        <dbReference type="Google" id="ProtNLM"/>
    </source>
</evidence>
<dbReference type="EMBL" id="BAABDQ010000036">
    <property type="protein sequence ID" value="GAA3600886.1"/>
    <property type="molecule type" value="Genomic_DNA"/>
</dbReference>
<sequence length="68" mass="7588">MKHPWIVYIQAQLDIRIHLARNAPHRGASAVEWVIITAIVAGTALGLALLIKNLVGEWQHQIEEMGPK</sequence>
<protein>
    <recommendedName>
        <fullName evidence="4">DUF4244 domain-containing protein</fullName>
    </recommendedName>
</protein>